<keyword evidence="9" id="KW-1185">Reference proteome</keyword>
<evidence type="ECO:0000259" key="6">
    <source>
        <dbReference type="PROSITE" id="PS51192"/>
    </source>
</evidence>
<evidence type="ECO:0000256" key="2">
    <source>
        <dbReference type="ARBA" id="ARBA00022801"/>
    </source>
</evidence>
<keyword evidence="3" id="KW-0347">Helicase</keyword>
<dbReference type="InterPro" id="IPR038718">
    <property type="entry name" value="SNF2-like_sf"/>
</dbReference>
<dbReference type="InterPro" id="IPR027417">
    <property type="entry name" value="P-loop_NTPase"/>
</dbReference>
<dbReference type="AlphaFoldDB" id="A0A1B9FZX0"/>
<dbReference type="GO" id="GO:0005634">
    <property type="term" value="C:nucleus"/>
    <property type="evidence" value="ECO:0007669"/>
    <property type="project" value="TreeGrafter"/>
</dbReference>
<dbReference type="KEGG" id="kbi:30210182"/>
<feature type="domain" description="Helicase ATP-binding" evidence="6">
    <location>
        <begin position="85"/>
        <end position="332"/>
    </location>
</feature>
<evidence type="ECO:0000256" key="3">
    <source>
        <dbReference type="ARBA" id="ARBA00022806"/>
    </source>
</evidence>
<evidence type="ECO:0000256" key="5">
    <source>
        <dbReference type="SAM" id="MobiDB-lite"/>
    </source>
</evidence>
<dbReference type="InterPro" id="IPR000330">
    <property type="entry name" value="SNF2_N"/>
</dbReference>
<dbReference type="GeneID" id="30210182"/>
<keyword evidence="1" id="KW-0547">Nucleotide-binding</keyword>
<evidence type="ECO:0000313" key="7">
    <source>
        <dbReference type="EMBL" id="OCF24324.1"/>
    </source>
</evidence>
<evidence type="ECO:0000313" key="9">
    <source>
        <dbReference type="Proteomes" id="UP000092730"/>
    </source>
</evidence>
<reference evidence="8" key="4">
    <citation type="submission" date="2024-02" db="EMBL/GenBank/DDBJ databases">
        <title>Comparative genomics of Cryptococcus and Kwoniella reveals pathogenesis evolution and contrasting modes of karyotype evolution via chromosome fusion or intercentromeric recombination.</title>
        <authorList>
            <person name="Coelho M.A."/>
            <person name="David-Palma M."/>
            <person name="Shea T."/>
            <person name="Bowers K."/>
            <person name="McGinley-Smith S."/>
            <person name="Mohammad A.W."/>
            <person name="Gnirke A."/>
            <person name="Yurkov A.M."/>
            <person name="Nowrousian M."/>
            <person name="Sun S."/>
            <person name="Cuomo C.A."/>
            <person name="Heitman J."/>
        </authorList>
    </citation>
    <scope>NUCLEOTIDE SEQUENCE</scope>
    <source>
        <strain evidence="8">CBS 10118</strain>
    </source>
</reference>
<dbReference type="OrthoDB" id="448448at2759"/>
<dbReference type="Proteomes" id="UP000092730">
    <property type="component" value="Chromosome 5"/>
</dbReference>
<reference evidence="7" key="1">
    <citation type="submission" date="2013-07" db="EMBL/GenBank/DDBJ databases">
        <title>The Genome Sequence of Cryptococcus bestiolae CBS10118.</title>
        <authorList>
            <consortium name="The Broad Institute Genome Sequencing Platform"/>
            <person name="Cuomo C."/>
            <person name="Litvintseva A."/>
            <person name="Chen Y."/>
            <person name="Heitman J."/>
            <person name="Sun S."/>
            <person name="Springer D."/>
            <person name="Dromer F."/>
            <person name="Young S.K."/>
            <person name="Zeng Q."/>
            <person name="Gargeya S."/>
            <person name="Fitzgerald M."/>
            <person name="Abouelleil A."/>
            <person name="Alvarado L."/>
            <person name="Berlin A.M."/>
            <person name="Chapman S.B."/>
            <person name="Dewar J."/>
            <person name="Goldberg J."/>
            <person name="Griggs A."/>
            <person name="Gujja S."/>
            <person name="Hansen M."/>
            <person name="Howarth C."/>
            <person name="Imamovic A."/>
            <person name="Larimer J."/>
            <person name="McCowan C."/>
            <person name="Murphy C."/>
            <person name="Pearson M."/>
            <person name="Priest M."/>
            <person name="Roberts A."/>
            <person name="Saif S."/>
            <person name="Shea T."/>
            <person name="Sykes S."/>
            <person name="Wortman J."/>
            <person name="Nusbaum C."/>
            <person name="Birren B."/>
        </authorList>
    </citation>
    <scope>NUCLEOTIDE SEQUENCE [LARGE SCALE GENOMIC DNA]</scope>
    <source>
        <strain evidence="7">CBS 10118</strain>
    </source>
</reference>
<evidence type="ECO:0000256" key="4">
    <source>
        <dbReference type="ARBA" id="ARBA00022840"/>
    </source>
</evidence>
<proteinExistence type="predicted"/>
<dbReference type="Gene3D" id="3.40.50.10810">
    <property type="entry name" value="Tandem AAA-ATPase domain"/>
    <property type="match status" value="1"/>
</dbReference>
<dbReference type="PANTHER" id="PTHR45626">
    <property type="entry name" value="TRANSCRIPTION TERMINATION FACTOR 2-RELATED"/>
    <property type="match status" value="1"/>
</dbReference>
<dbReference type="VEuPathDB" id="FungiDB:I302_05783"/>
<evidence type="ECO:0000313" key="8">
    <source>
        <dbReference type="EMBL" id="WVW84915.1"/>
    </source>
</evidence>
<dbReference type="STRING" id="1296100.A0A1B9FZX0"/>
<keyword evidence="4" id="KW-0067">ATP-binding</keyword>
<dbReference type="InterPro" id="IPR014001">
    <property type="entry name" value="Helicase_ATP-bd"/>
</dbReference>
<dbReference type="EMBL" id="KI894022">
    <property type="protein sequence ID" value="OCF24324.1"/>
    <property type="molecule type" value="Genomic_DNA"/>
</dbReference>
<dbReference type="GO" id="GO:0005524">
    <property type="term" value="F:ATP binding"/>
    <property type="evidence" value="ECO:0007669"/>
    <property type="project" value="UniProtKB-KW"/>
</dbReference>
<dbReference type="GO" id="GO:0008094">
    <property type="term" value="F:ATP-dependent activity, acting on DNA"/>
    <property type="evidence" value="ECO:0007669"/>
    <property type="project" value="TreeGrafter"/>
</dbReference>
<dbReference type="GO" id="GO:0016787">
    <property type="term" value="F:hydrolase activity"/>
    <property type="evidence" value="ECO:0007669"/>
    <property type="project" value="UniProtKB-KW"/>
</dbReference>
<name>A0A1B9FZX0_9TREE</name>
<sequence length="450" mass="51461">MSSKIPESNPGKHTGSNLFHHQRTNITKILARELDFESLRQSIIRQDISQSTCRTIDLSALPQIWSHDGGSSWTNVITGEQVISQKRPGHDRGIILADEMDTGKSLTILAVIEATLVALQEWFKVPLLQGDTDEPSIRLPTGWDDSQIILSEALPEARATKRSKIARESAIPSSEDDPTKAGMHKCRATMIVCPKSIVDVWEITITAHWKGRRFSDTFAGPSPEIEPEDTILYTYNHFKNKEETDVKDLINPSIVLTSYEALLDSWKNSGPIHQLAYYRVILDEGHRAKNSGSQTFKAIRALQYRHLHIVSGTSVQNRLDELCSYLQLLDVPSNLPKFSYFKKICIEPALDDEQPDSRALRELGRIFTTRHRKIDSPELKLPRKYVHTFYLPENKHLPDTLVTHAYDMGPCKLRFVEKYVRLTAEDSMKIHWLRYFAQEDCRQYEKVVLL</sequence>
<dbReference type="SMART" id="SM00487">
    <property type="entry name" value="DEXDc"/>
    <property type="match status" value="1"/>
</dbReference>
<reference evidence="8" key="2">
    <citation type="submission" date="2013-07" db="EMBL/GenBank/DDBJ databases">
        <authorList>
            <consortium name="The Broad Institute Genome Sequencing Platform"/>
            <person name="Cuomo C."/>
            <person name="Litvintseva A."/>
            <person name="Chen Y."/>
            <person name="Heitman J."/>
            <person name="Sun S."/>
            <person name="Springer D."/>
            <person name="Dromer F."/>
            <person name="Young S.K."/>
            <person name="Zeng Q."/>
            <person name="Gargeya S."/>
            <person name="Fitzgerald M."/>
            <person name="Abouelleil A."/>
            <person name="Alvarado L."/>
            <person name="Berlin A.M."/>
            <person name="Chapman S.B."/>
            <person name="Dewar J."/>
            <person name="Goldberg J."/>
            <person name="Griggs A."/>
            <person name="Gujja S."/>
            <person name="Hansen M."/>
            <person name="Howarth C."/>
            <person name="Imamovic A."/>
            <person name="Larimer J."/>
            <person name="McCowan C."/>
            <person name="Murphy C."/>
            <person name="Pearson M."/>
            <person name="Priest M."/>
            <person name="Roberts A."/>
            <person name="Saif S."/>
            <person name="Shea T."/>
            <person name="Sykes S."/>
            <person name="Wortman J."/>
            <person name="Nusbaum C."/>
            <person name="Birren B."/>
        </authorList>
    </citation>
    <scope>NUCLEOTIDE SEQUENCE</scope>
    <source>
        <strain evidence="8">CBS 10118</strain>
    </source>
</reference>
<dbReference type="Pfam" id="PF00176">
    <property type="entry name" value="SNF2-rel_dom"/>
    <property type="match status" value="1"/>
</dbReference>
<dbReference type="PROSITE" id="PS51192">
    <property type="entry name" value="HELICASE_ATP_BIND_1"/>
    <property type="match status" value="1"/>
</dbReference>
<dbReference type="SUPFAM" id="SSF52540">
    <property type="entry name" value="P-loop containing nucleoside triphosphate hydrolases"/>
    <property type="match status" value="1"/>
</dbReference>
<dbReference type="GO" id="GO:0004386">
    <property type="term" value="F:helicase activity"/>
    <property type="evidence" value="ECO:0007669"/>
    <property type="project" value="UniProtKB-KW"/>
</dbReference>
<dbReference type="RefSeq" id="XP_019045394.1">
    <property type="nucleotide sequence ID" value="XM_019192397.1"/>
</dbReference>
<reference evidence="7" key="3">
    <citation type="submission" date="2014-01" db="EMBL/GenBank/DDBJ databases">
        <title>Evolution of pathogenesis and genome organization in the Tremellales.</title>
        <authorList>
            <person name="Cuomo C."/>
            <person name="Litvintseva A."/>
            <person name="Heitman J."/>
            <person name="Chen Y."/>
            <person name="Sun S."/>
            <person name="Springer D."/>
            <person name="Dromer F."/>
            <person name="Young S."/>
            <person name="Zeng Q."/>
            <person name="Chapman S."/>
            <person name="Gujja S."/>
            <person name="Saif S."/>
            <person name="Birren B."/>
        </authorList>
    </citation>
    <scope>NUCLEOTIDE SEQUENCE</scope>
    <source>
        <strain evidence="7">CBS 10118</strain>
    </source>
</reference>
<gene>
    <name evidence="7" type="ORF">I302_05783</name>
    <name evidence="8" type="ORF">I302_106951</name>
</gene>
<evidence type="ECO:0000256" key="1">
    <source>
        <dbReference type="ARBA" id="ARBA00022741"/>
    </source>
</evidence>
<protein>
    <recommendedName>
        <fullName evidence="6">Helicase ATP-binding domain-containing protein</fullName>
    </recommendedName>
</protein>
<feature type="region of interest" description="Disordered" evidence="5">
    <location>
        <begin position="161"/>
        <end position="181"/>
    </location>
</feature>
<organism evidence="7">
    <name type="scientific">Kwoniella bestiolae CBS 10118</name>
    <dbReference type="NCBI Taxonomy" id="1296100"/>
    <lineage>
        <taxon>Eukaryota</taxon>
        <taxon>Fungi</taxon>
        <taxon>Dikarya</taxon>
        <taxon>Basidiomycota</taxon>
        <taxon>Agaricomycotina</taxon>
        <taxon>Tremellomycetes</taxon>
        <taxon>Tremellales</taxon>
        <taxon>Cryptococcaceae</taxon>
        <taxon>Kwoniella</taxon>
    </lineage>
</organism>
<dbReference type="GO" id="GO:0006281">
    <property type="term" value="P:DNA repair"/>
    <property type="evidence" value="ECO:0007669"/>
    <property type="project" value="TreeGrafter"/>
</dbReference>
<dbReference type="EMBL" id="CP144545">
    <property type="protein sequence ID" value="WVW84915.1"/>
    <property type="molecule type" value="Genomic_DNA"/>
</dbReference>
<dbReference type="InterPro" id="IPR050628">
    <property type="entry name" value="SNF2_RAD54_helicase_TF"/>
</dbReference>
<dbReference type="PANTHER" id="PTHR45626:SF17">
    <property type="entry name" value="HELICASE-LIKE TRANSCRIPTION FACTOR"/>
    <property type="match status" value="1"/>
</dbReference>
<accession>A0A1B9FZX0</accession>
<keyword evidence="2" id="KW-0378">Hydrolase</keyword>